<dbReference type="Proteomes" id="UP001359886">
    <property type="component" value="Unassembled WGS sequence"/>
</dbReference>
<feature type="compositionally biased region" description="Polar residues" evidence="1">
    <location>
        <begin position="52"/>
        <end position="63"/>
    </location>
</feature>
<reference evidence="2 3" key="1">
    <citation type="submission" date="2024-02" db="EMBL/GenBank/DDBJ databases">
        <title>A novel Wenzhouxiangellaceae bacterium, isolated from coastal sediments.</title>
        <authorList>
            <person name="Du Z.-J."/>
            <person name="Ye Y.-Q."/>
            <person name="Zhang X.-Y."/>
        </authorList>
    </citation>
    <scope>NUCLEOTIDE SEQUENCE [LARGE SCALE GENOMIC DNA]</scope>
    <source>
        <strain evidence="2 3">CH-27</strain>
    </source>
</reference>
<name>A0AAW9RCU3_9GAMM</name>
<dbReference type="AlphaFoldDB" id="A0AAW9RCU3"/>
<evidence type="ECO:0000256" key="1">
    <source>
        <dbReference type="SAM" id="MobiDB-lite"/>
    </source>
</evidence>
<sequence>MLHFKRQRYLRVPHQVAVLTALILLVTAWTADPPEDWNEQAAAPATAAGLEQNVTVSDVQESTPDGRTESPMRFSLMLFRFN</sequence>
<accession>A0AAW9RCU3</accession>
<comment type="caution">
    <text evidence="2">The sequence shown here is derived from an EMBL/GenBank/DDBJ whole genome shotgun (WGS) entry which is preliminary data.</text>
</comment>
<evidence type="ECO:0000313" key="3">
    <source>
        <dbReference type="Proteomes" id="UP001359886"/>
    </source>
</evidence>
<dbReference type="RefSeq" id="WP_354693977.1">
    <property type="nucleotide sequence ID" value="NZ_JAZHOG010000002.1"/>
</dbReference>
<keyword evidence="3" id="KW-1185">Reference proteome</keyword>
<dbReference type="EMBL" id="JAZHOG010000002">
    <property type="protein sequence ID" value="MEJ8566655.1"/>
    <property type="molecule type" value="Genomic_DNA"/>
</dbReference>
<proteinExistence type="predicted"/>
<protein>
    <recommendedName>
        <fullName evidence="4">Secreted protein</fullName>
    </recommendedName>
</protein>
<feature type="region of interest" description="Disordered" evidence="1">
    <location>
        <begin position="48"/>
        <end position="69"/>
    </location>
</feature>
<evidence type="ECO:0008006" key="4">
    <source>
        <dbReference type="Google" id="ProtNLM"/>
    </source>
</evidence>
<gene>
    <name evidence="2" type="ORF">V3330_03355</name>
</gene>
<evidence type="ECO:0000313" key="2">
    <source>
        <dbReference type="EMBL" id="MEJ8566655.1"/>
    </source>
</evidence>
<organism evidence="2 3">
    <name type="scientific">Elongatibacter sediminis</name>
    <dbReference type="NCBI Taxonomy" id="3119006"/>
    <lineage>
        <taxon>Bacteria</taxon>
        <taxon>Pseudomonadati</taxon>
        <taxon>Pseudomonadota</taxon>
        <taxon>Gammaproteobacteria</taxon>
        <taxon>Chromatiales</taxon>
        <taxon>Wenzhouxiangellaceae</taxon>
        <taxon>Elongatibacter</taxon>
    </lineage>
</organism>